<proteinExistence type="predicted"/>
<dbReference type="AlphaFoldDB" id="A0AAN6G3C5"/>
<keyword evidence="2" id="KW-1185">Reference proteome</keyword>
<dbReference type="Proteomes" id="UP001176521">
    <property type="component" value="Unassembled WGS sequence"/>
</dbReference>
<protein>
    <submittedName>
        <fullName evidence="1">Uncharacterized protein</fullName>
    </submittedName>
</protein>
<accession>A0AAN6G3C5</accession>
<gene>
    <name evidence="1" type="ORF">OC842_007869</name>
</gene>
<evidence type="ECO:0000313" key="1">
    <source>
        <dbReference type="EMBL" id="KAK0518177.1"/>
    </source>
</evidence>
<dbReference type="EMBL" id="JAPDMQ010001387">
    <property type="protein sequence ID" value="KAK0518177.1"/>
    <property type="molecule type" value="Genomic_DNA"/>
</dbReference>
<sequence>KRQKTCPSTGALDAVAAIMEGQAEAAIAAAAVSTATAKLSIAAAKLLRELQESQHPPDNSTE</sequence>
<evidence type="ECO:0000313" key="2">
    <source>
        <dbReference type="Proteomes" id="UP001176521"/>
    </source>
</evidence>
<feature type="non-terminal residue" evidence="1">
    <location>
        <position position="1"/>
    </location>
</feature>
<reference evidence="1" key="1">
    <citation type="journal article" date="2023" name="PhytoFront">
        <title>Draft Genome Resources of Seven Strains of Tilletia horrida, Causal Agent of Kernel Smut of Rice.</title>
        <authorList>
            <person name="Khanal S."/>
            <person name="Antony Babu S."/>
            <person name="Zhou X.G."/>
        </authorList>
    </citation>
    <scope>NUCLEOTIDE SEQUENCE</scope>
    <source>
        <strain evidence="1">TX3</strain>
    </source>
</reference>
<name>A0AAN6G3C5_9BASI</name>
<comment type="caution">
    <text evidence="1">The sequence shown here is derived from an EMBL/GenBank/DDBJ whole genome shotgun (WGS) entry which is preliminary data.</text>
</comment>
<organism evidence="1 2">
    <name type="scientific">Tilletia horrida</name>
    <dbReference type="NCBI Taxonomy" id="155126"/>
    <lineage>
        <taxon>Eukaryota</taxon>
        <taxon>Fungi</taxon>
        <taxon>Dikarya</taxon>
        <taxon>Basidiomycota</taxon>
        <taxon>Ustilaginomycotina</taxon>
        <taxon>Exobasidiomycetes</taxon>
        <taxon>Tilletiales</taxon>
        <taxon>Tilletiaceae</taxon>
        <taxon>Tilletia</taxon>
    </lineage>
</organism>